<dbReference type="GO" id="GO:0030638">
    <property type="term" value="P:polyketide metabolic process"/>
    <property type="evidence" value="ECO:0007669"/>
    <property type="project" value="InterPro"/>
</dbReference>
<dbReference type="AlphaFoldDB" id="A0A979G0H4"/>
<dbReference type="Gene3D" id="3.10.450.50">
    <property type="match status" value="1"/>
</dbReference>
<dbReference type="InterPro" id="IPR032710">
    <property type="entry name" value="NTF2-like_dom_sf"/>
</dbReference>
<protein>
    <recommendedName>
        <fullName evidence="4">Ester cyclase</fullName>
    </recommendedName>
</protein>
<dbReference type="InterPro" id="IPR009959">
    <property type="entry name" value="Cyclase_SnoaL-like"/>
</dbReference>
<accession>A0A979G0H4</accession>
<reference evidence="2 3" key="2">
    <citation type="journal article" date="2010" name="Stand. Genomic Sci.">
        <title>Complete genome sequence of Chitinophaga pinensis type strain (UQM 2034).</title>
        <authorList>
            <person name="Glavina Del Rio T."/>
            <person name="Abt B."/>
            <person name="Spring S."/>
            <person name="Lapidus A."/>
            <person name="Nolan M."/>
            <person name="Tice H."/>
            <person name="Copeland A."/>
            <person name="Cheng J.F."/>
            <person name="Chen F."/>
            <person name="Bruce D."/>
            <person name="Goodwin L."/>
            <person name="Pitluck S."/>
            <person name="Ivanova N."/>
            <person name="Mavromatis K."/>
            <person name="Mikhailova N."/>
            <person name="Pati A."/>
            <person name="Chen A."/>
            <person name="Palaniappan K."/>
            <person name="Land M."/>
            <person name="Hauser L."/>
            <person name="Chang Y.J."/>
            <person name="Jeffries C.D."/>
            <person name="Chain P."/>
            <person name="Saunders E."/>
            <person name="Detter J.C."/>
            <person name="Brettin T."/>
            <person name="Rohde M."/>
            <person name="Goker M."/>
            <person name="Bristow J."/>
            <person name="Eisen J.A."/>
            <person name="Markowitz V."/>
            <person name="Hugenholtz P."/>
            <person name="Kyrpides N.C."/>
            <person name="Klenk H.P."/>
            <person name="Lucas S."/>
        </authorList>
    </citation>
    <scope>NUCLEOTIDE SEQUENCE [LARGE SCALE GENOMIC DNA]</scope>
    <source>
        <strain evidence="3">ATCC 43595 / DSM 2588 / LMG 13176 / NBRC 15968 / NCIMB 11800 / UQM 2034</strain>
    </source>
</reference>
<gene>
    <name evidence="2" type="ordered locus">Cpin_1107</name>
</gene>
<name>A0A979G0H4_CHIPD</name>
<dbReference type="KEGG" id="cpi:Cpin_1107"/>
<dbReference type="EMBL" id="CP001699">
    <property type="protein sequence ID" value="ACU58605.1"/>
    <property type="molecule type" value="Genomic_DNA"/>
</dbReference>
<evidence type="ECO:0008006" key="4">
    <source>
        <dbReference type="Google" id="ProtNLM"/>
    </source>
</evidence>
<organism evidence="2 3">
    <name type="scientific">Chitinophaga pinensis (strain ATCC 43595 / DSM 2588 / LMG 13176 / NBRC 15968 / NCIMB 11800 / UQM 2034)</name>
    <dbReference type="NCBI Taxonomy" id="485918"/>
    <lineage>
        <taxon>Bacteria</taxon>
        <taxon>Pseudomonadati</taxon>
        <taxon>Bacteroidota</taxon>
        <taxon>Chitinophagia</taxon>
        <taxon>Chitinophagales</taxon>
        <taxon>Chitinophagaceae</taxon>
        <taxon>Chitinophaga</taxon>
    </lineage>
</organism>
<evidence type="ECO:0000313" key="2">
    <source>
        <dbReference type="EMBL" id="ACU58605.1"/>
    </source>
</evidence>
<dbReference type="Pfam" id="PF07366">
    <property type="entry name" value="SnoaL"/>
    <property type="match status" value="1"/>
</dbReference>
<reference evidence="3" key="1">
    <citation type="submission" date="2009-08" db="EMBL/GenBank/DDBJ databases">
        <title>The complete genome of Chitinophaga pinensis DSM 2588.</title>
        <authorList>
            <consortium name="US DOE Joint Genome Institute (JGI-PGF)"/>
            <person name="Lucas S."/>
            <person name="Copeland A."/>
            <person name="Lapidus A."/>
            <person name="Glavina del Rio T."/>
            <person name="Dalin E."/>
            <person name="Tice H."/>
            <person name="Bruce D."/>
            <person name="Goodwin L."/>
            <person name="Pitluck S."/>
            <person name="Kyrpides N."/>
            <person name="Mavromatis K."/>
            <person name="Ivanova N."/>
            <person name="Mikhailova N."/>
            <person name="Sims D."/>
            <person name="Meinche L."/>
            <person name="Brettin T."/>
            <person name="Detter J.C."/>
            <person name="Han C."/>
            <person name="Larimer F."/>
            <person name="Land M."/>
            <person name="Hauser L."/>
            <person name="Markowitz V."/>
            <person name="Cheng J.-F."/>
            <person name="Hugenholtz P."/>
            <person name="Woyke T."/>
            <person name="Wu D."/>
            <person name="Spring S."/>
            <person name="Klenk H.-P."/>
            <person name="Eisen J.A."/>
        </authorList>
    </citation>
    <scope>NUCLEOTIDE SEQUENCE [LARGE SCALE GENOMIC DNA]</scope>
    <source>
        <strain evidence="3">ATCC 43595 / DSM 2588 / LMG 13176 / NBRC 15968 / NCIMB 11800 / UQM 2034</strain>
    </source>
</reference>
<feature type="signal peptide" evidence="1">
    <location>
        <begin position="1"/>
        <end position="19"/>
    </location>
</feature>
<feature type="chain" id="PRO_5037548075" description="Ester cyclase" evidence="1">
    <location>
        <begin position="20"/>
        <end position="163"/>
    </location>
</feature>
<dbReference type="RefSeq" id="WP_012788781.1">
    <property type="nucleotide sequence ID" value="NC_013132.1"/>
</dbReference>
<dbReference type="PANTHER" id="PTHR38436:SF1">
    <property type="entry name" value="ESTER CYCLASE"/>
    <property type="match status" value="1"/>
</dbReference>
<keyword evidence="1" id="KW-0732">Signal</keyword>
<dbReference type="Proteomes" id="UP000002215">
    <property type="component" value="Chromosome"/>
</dbReference>
<proteinExistence type="predicted"/>
<sequence length="163" mass="17822">MKFLVILSAVIVMPLLSAAQTLKQTELIMNNKAVVSKMYEAVLNKRDISNVSRFVSDAYPGTFGQQLQPLLAAFPDAQWVIKDMVAEGNKVVVFQEFQGTHKGTYQRIPATGKYVTGPGIVKYEMKDGKIISSAVLTDRLGFLEALGVMIPTDNSGNPAINNK</sequence>
<dbReference type="OrthoDB" id="4774596at2"/>
<dbReference type="PANTHER" id="PTHR38436">
    <property type="entry name" value="POLYKETIDE CYCLASE SNOAL-LIKE DOMAIN"/>
    <property type="match status" value="1"/>
</dbReference>
<evidence type="ECO:0000256" key="1">
    <source>
        <dbReference type="SAM" id="SignalP"/>
    </source>
</evidence>
<dbReference type="SUPFAM" id="SSF54427">
    <property type="entry name" value="NTF2-like"/>
    <property type="match status" value="1"/>
</dbReference>
<evidence type="ECO:0000313" key="3">
    <source>
        <dbReference type="Proteomes" id="UP000002215"/>
    </source>
</evidence>